<dbReference type="EMBL" id="CP011034">
    <property type="protein sequence ID" value="ALS33168.1"/>
    <property type="molecule type" value="Genomic_DNA"/>
</dbReference>
<reference evidence="1 2" key="1">
    <citation type="submission" date="2015-03" db="EMBL/GenBank/DDBJ databases">
        <authorList>
            <person name="Murphy D."/>
        </authorList>
    </citation>
    <scope>NUCLEOTIDE SEQUENCE [LARGE SCALE GENOMIC DNA]</scope>
    <source>
        <strain evidence="1 2">KMM 520</strain>
    </source>
</reference>
<evidence type="ECO:0000313" key="1">
    <source>
        <dbReference type="EMBL" id="ALS33168.1"/>
    </source>
</evidence>
<dbReference type="Pfam" id="PF11281">
    <property type="entry name" value="DUF3083"/>
    <property type="match status" value="1"/>
</dbReference>
<name>A0A0U2VF78_9GAMM</name>
<dbReference type="InterPro" id="IPR021433">
    <property type="entry name" value="DUF3083"/>
</dbReference>
<dbReference type="Proteomes" id="UP000065261">
    <property type="component" value="Chromosome I"/>
</dbReference>
<sequence length="357" mass="41921">MIAIQNQHRVYIPTNARTNHYLLAEITPTTDFYQSFSNINCCYERIARELFSCCDELGLHNVHLLANDKLPVVRFNDESYQLETNKQMLFFYNPRYHEAHKAYYTENIASKKIRLLFLATGDDLRANSALFHSKVQKVLNNLQQQLFLEQPLFKLRDHQHLTYDLFAKDKGNKQTYGYKLRSLYPRYQSRQCNIPSEHAQMSYATFTIPVSRAIKTQFQTQINNRDFKQFYTYFADLFTQICNTNKLTHGAMVANGAIPIIRNSSVDKNDGNQELQKLSFDIETDQVQIKALFDEDKLVETLHFVVVAAQHNNNEMGYGRFMNQVEKTIHTLCDELAINKQRQDLSVRFYQHISYLY</sequence>
<evidence type="ECO:0000313" key="2">
    <source>
        <dbReference type="Proteomes" id="UP000065261"/>
    </source>
</evidence>
<proteinExistence type="predicted"/>
<accession>A0A0U2VF78</accession>
<organism evidence="1">
    <name type="scientific">Pseudoalteromonas translucida KMM 520</name>
    <dbReference type="NCBI Taxonomy" id="1315283"/>
    <lineage>
        <taxon>Bacteria</taxon>
        <taxon>Pseudomonadati</taxon>
        <taxon>Pseudomonadota</taxon>
        <taxon>Gammaproteobacteria</taxon>
        <taxon>Alteromonadales</taxon>
        <taxon>Pseudoalteromonadaceae</taxon>
        <taxon>Pseudoalteromonas</taxon>
    </lineage>
</organism>
<dbReference type="KEGG" id="ptn:PTRA_a2039"/>
<evidence type="ECO:0008006" key="3">
    <source>
        <dbReference type="Google" id="ProtNLM"/>
    </source>
</evidence>
<dbReference type="PATRIC" id="fig|1315283.4.peg.1760"/>
<protein>
    <recommendedName>
        <fullName evidence="3">DUF3083 domain-containing protein</fullName>
    </recommendedName>
</protein>
<dbReference type="AlphaFoldDB" id="A0A0U2VF78"/>
<gene>
    <name evidence="1" type="ORF">PTRA_a2039</name>
</gene>